<evidence type="ECO:0000313" key="4">
    <source>
        <dbReference type="Proteomes" id="UP001530293"/>
    </source>
</evidence>
<keyword evidence="4" id="KW-1185">Reference proteome</keyword>
<protein>
    <recommendedName>
        <fullName evidence="5">C2H2-type domain-containing protein</fullName>
    </recommendedName>
</protein>
<dbReference type="EMBL" id="JALLBG020000006">
    <property type="protein sequence ID" value="KAL3772673.1"/>
    <property type="molecule type" value="Genomic_DNA"/>
</dbReference>
<comment type="caution">
    <text evidence="3">The sequence shown here is derived from an EMBL/GenBank/DDBJ whole genome shotgun (WGS) entry which is preliminary data.</text>
</comment>
<name>A0ABD3NBD6_9STRA</name>
<dbReference type="GO" id="GO:0005737">
    <property type="term" value="C:cytoplasm"/>
    <property type="evidence" value="ECO:0007669"/>
    <property type="project" value="UniProtKB-ARBA"/>
</dbReference>
<dbReference type="GO" id="GO:0032991">
    <property type="term" value="C:protein-containing complex"/>
    <property type="evidence" value="ECO:0007669"/>
    <property type="project" value="UniProtKB-ARBA"/>
</dbReference>
<evidence type="ECO:0000313" key="3">
    <source>
        <dbReference type="EMBL" id="KAL3772673.1"/>
    </source>
</evidence>
<evidence type="ECO:0008006" key="5">
    <source>
        <dbReference type="Google" id="ProtNLM"/>
    </source>
</evidence>
<reference evidence="3 4" key="1">
    <citation type="submission" date="2024-10" db="EMBL/GenBank/DDBJ databases">
        <title>Updated reference genomes for cyclostephanoid diatoms.</title>
        <authorList>
            <person name="Roberts W.R."/>
            <person name="Alverson A.J."/>
        </authorList>
    </citation>
    <scope>NUCLEOTIDE SEQUENCE [LARGE SCALE GENOMIC DNA]</scope>
    <source>
        <strain evidence="3 4">AJA232-27</strain>
    </source>
</reference>
<evidence type="ECO:0000256" key="1">
    <source>
        <dbReference type="ARBA" id="ARBA00023054"/>
    </source>
</evidence>
<evidence type="ECO:0000256" key="2">
    <source>
        <dbReference type="SAM" id="MobiDB-lite"/>
    </source>
</evidence>
<sequence length="636" mass="69763">MTPSPSPSACYCGNTAVVAAKSSQLNQQHDVPEICCQSCAAQLLASKIARFHSAKAHREQAKADCAHRLANTRLVHRRHGLKNNDDALVGRNATESNNEQQRRQHLIHADNNTPLPDPNHLHHQSSLLKQRLTLLRAQSNELALRVTAKTMENDDRQEKLHQNANRVTLASERLHQMRMCLLMQSEEKMVGAHTDNNNQRYIHQYQEGLGGGLKDALQSNTHEIQTLRFQLACKVFDMHRLDIGEQFTSDTTQQQPQHEKTASGVGKISGLPLPHAGPVLYGVIPPEVLSSSLRLVASLTQLVSCCLGVVLPHPILVYPMECKVCGSMYDGFGGDIIDASMNDGCDDEDIDGDDHDQNGQLFNLCSTCRSDVFTNDTTMMQSPHHQVKSMPLVSSLSSLSSSSATSATQTRSKSSLLSFVGSSARRAISLTSTVTSRAMSHIQPSTSIASDPPSNRPHHHHNPHSAVVGTMQKSTPRFQFHQGGSTENSLAITTRRINYASYAYLRENHDTSATEYVLHPPRWGGGETSSSSSKSSGGDTVQSPVGRDGVIVKNGTTMTTPIMAQQQPSTYATREEFHAAEERFATGLQLLQNDIVALCFRAGVDVPTLWPAESVLLNLHALWCHCRTMDKETGKQ</sequence>
<keyword evidence="1" id="KW-0175">Coiled coil</keyword>
<proteinExistence type="predicted"/>
<dbReference type="InterPro" id="IPR018791">
    <property type="entry name" value="UV_resistance/autophagy_Atg14"/>
</dbReference>
<gene>
    <name evidence="3" type="ORF">ACHAWU_004682</name>
</gene>
<feature type="compositionally biased region" description="Low complexity" evidence="2">
    <location>
        <begin position="528"/>
        <end position="538"/>
    </location>
</feature>
<accession>A0ABD3NBD6</accession>
<dbReference type="Pfam" id="PF10186">
    <property type="entry name" value="ATG14"/>
    <property type="match status" value="1"/>
</dbReference>
<feature type="compositionally biased region" description="Polar residues" evidence="2">
    <location>
        <begin position="434"/>
        <end position="449"/>
    </location>
</feature>
<feature type="region of interest" description="Disordered" evidence="2">
    <location>
        <begin position="434"/>
        <end position="466"/>
    </location>
</feature>
<dbReference type="AlphaFoldDB" id="A0ABD3NBD6"/>
<organism evidence="3 4">
    <name type="scientific">Discostella pseudostelligera</name>
    <dbReference type="NCBI Taxonomy" id="259834"/>
    <lineage>
        <taxon>Eukaryota</taxon>
        <taxon>Sar</taxon>
        <taxon>Stramenopiles</taxon>
        <taxon>Ochrophyta</taxon>
        <taxon>Bacillariophyta</taxon>
        <taxon>Coscinodiscophyceae</taxon>
        <taxon>Thalassiosirophycidae</taxon>
        <taxon>Stephanodiscales</taxon>
        <taxon>Stephanodiscaceae</taxon>
        <taxon>Discostella</taxon>
    </lineage>
</organism>
<feature type="region of interest" description="Disordered" evidence="2">
    <location>
        <begin position="82"/>
        <end position="103"/>
    </location>
</feature>
<dbReference type="Proteomes" id="UP001530293">
    <property type="component" value="Unassembled WGS sequence"/>
</dbReference>
<feature type="region of interest" description="Disordered" evidence="2">
    <location>
        <begin position="520"/>
        <end position="548"/>
    </location>
</feature>